<name>A0ABY2WZ29_9RHOB</name>
<feature type="domain" description="Cupin type-2" evidence="1">
    <location>
        <begin position="45"/>
        <end position="105"/>
    </location>
</feature>
<dbReference type="PANTHER" id="PTHR36440">
    <property type="entry name" value="PUTATIVE (AFU_ORTHOLOGUE AFUA_8G07350)-RELATED"/>
    <property type="match status" value="1"/>
</dbReference>
<accession>A0ABY2WZ29</accession>
<keyword evidence="3" id="KW-1185">Reference proteome</keyword>
<organism evidence="2 3">
    <name type="scientific">Ruegeria sediminis</name>
    <dbReference type="NCBI Taxonomy" id="2583820"/>
    <lineage>
        <taxon>Bacteria</taxon>
        <taxon>Pseudomonadati</taxon>
        <taxon>Pseudomonadota</taxon>
        <taxon>Alphaproteobacteria</taxon>
        <taxon>Rhodobacterales</taxon>
        <taxon>Roseobacteraceae</taxon>
        <taxon>Ruegeria</taxon>
    </lineage>
</organism>
<evidence type="ECO:0000313" key="3">
    <source>
        <dbReference type="Proteomes" id="UP001193035"/>
    </source>
</evidence>
<dbReference type="Proteomes" id="UP001193035">
    <property type="component" value="Unassembled WGS sequence"/>
</dbReference>
<dbReference type="RefSeq" id="WP_138841850.1">
    <property type="nucleotide sequence ID" value="NZ_VCPD01000003.1"/>
</dbReference>
<dbReference type="PANTHER" id="PTHR36440:SF1">
    <property type="entry name" value="PUTATIVE (AFU_ORTHOLOGUE AFUA_8G07350)-RELATED"/>
    <property type="match status" value="1"/>
</dbReference>
<dbReference type="Gene3D" id="2.60.120.10">
    <property type="entry name" value="Jelly Rolls"/>
    <property type="match status" value="1"/>
</dbReference>
<dbReference type="InterPro" id="IPR011051">
    <property type="entry name" value="RmlC_Cupin_sf"/>
</dbReference>
<dbReference type="InterPro" id="IPR053146">
    <property type="entry name" value="QDO-like"/>
</dbReference>
<sequence length="152" mass="16836">MPFHFLHSRLSDAPLHIPEIGLKLHVRMEPSDSDGSMSIIETENAPGFGPPLHRHRETEIFRVLEGRYLYEIDGKRFTAETGDVVTIPGGAVHAFRNEASTPSRQLIMIVPGLDAAAFFSGLAETMKGGKLDPESLNAFSRKWQIEFLGPPL</sequence>
<gene>
    <name evidence="2" type="ORF">FGK63_10330</name>
</gene>
<evidence type="ECO:0000313" key="2">
    <source>
        <dbReference type="EMBL" id="TMV07846.1"/>
    </source>
</evidence>
<proteinExistence type="predicted"/>
<dbReference type="InterPro" id="IPR013096">
    <property type="entry name" value="Cupin_2"/>
</dbReference>
<reference evidence="2 3" key="1">
    <citation type="submission" date="2019-05" db="EMBL/GenBank/DDBJ databases">
        <title>Ruegeria sp. nov., isolated from tidal flat.</title>
        <authorList>
            <person name="Kim W."/>
        </authorList>
    </citation>
    <scope>NUCLEOTIDE SEQUENCE [LARGE SCALE GENOMIC DNA]</scope>
    <source>
        <strain evidence="2 3">CAU 1488</strain>
    </source>
</reference>
<dbReference type="Pfam" id="PF07883">
    <property type="entry name" value="Cupin_2"/>
    <property type="match status" value="1"/>
</dbReference>
<dbReference type="InterPro" id="IPR014710">
    <property type="entry name" value="RmlC-like_jellyroll"/>
</dbReference>
<evidence type="ECO:0000259" key="1">
    <source>
        <dbReference type="Pfam" id="PF07883"/>
    </source>
</evidence>
<dbReference type="SUPFAM" id="SSF51182">
    <property type="entry name" value="RmlC-like cupins"/>
    <property type="match status" value="1"/>
</dbReference>
<protein>
    <submittedName>
        <fullName evidence="2">Cupin domain-containing protein</fullName>
    </submittedName>
</protein>
<dbReference type="EMBL" id="VCPD01000003">
    <property type="protein sequence ID" value="TMV07846.1"/>
    <property type="molecule type" value="Genomic_DNA"/>
</dbReference>
<comment type="caution">
    <text evidence="2">The sequence shown here is derived from an EMBL/GenBank/DDBJ whole genome shotgun (WGS) entry which is preliminary data.</text>
</comment>